<evidence type="ECO:0000313" key="3">
    <source>
        <dbReference type="Proteomes" id="UP001415169"/>
    </source>
</evidence>
<dbReference type="InterPro" id="IPR006059">
    <property type="entry name" value="SBP"/>
</dbReference>
<gene>
    <name evidence="2" type="ORF">GCM10022286_09080</name>
</gene>
<sequence length="446" mass="47685">MAQASGLSRRGFLAAGLAGLAIPALAGCAGPVAAGLAGSQLNPKTLVYWNLFGGGDGGRMQTMEAGYRKTHGGASSLQATTFTWGNPYYSKVTLSTVGHKPPDVAVAHLTRAKPLWEGGILDPITDEDLASVGLSADDFSEAPWKAQKTNGHNIAIPLDTHPLVMFYNVDVIKKAGLLGSDGTIVPLNSMDEFEAALAAVSKVTKGPAITSANVAGETATPWRVFTTLYNQHADATPFLSDNGAKLTVNWDVFEDVVSRIQSWVKKGWLNSGLDYGTAQSYMFTGKAGMYLEGEWELTTAQLVKGLKFDMAPLPTLYDKPAAQADSHTFILPKKDRSPEQRKQAMEFIKSMLDQSMTWAQGGHVPAYLPVANSDDYKKLKPQAHYASAADHAVYDDPAWYGGSGSTFEGIVGAELGLVQQRAATPAQARESITSQLKIYLNTPSPL</sequence>
<dbReference type="RefSeq" id="WP_344790558.1">
    <property type="nucleotide sequence ID" value="NZ_BAABBV010000001.1"/>
</dbReference>
<accession>A0ABP7ZGU4</accession>
<dbReference type="InterPro" id="IPR050490">
    <property type="entry name" value="Bact_solute-bd_prot1"/>
</dbReference>
<reference evidence="2" key="1">
    <citation type="journal article" date="2014" name="Int. J. Syst. Evol. Microbiol.">
        <title>Complete genome of a new Firmicutes species belonging to the dominant human colonic microbiota ('Ruminococcus bicirculans') reveals two chromosomes and a selective capacity to utilize plant glucans.</title>
        <authorList>
            <consortium name="NISC Comparative Sequencing Program"/>
            <person name="Wegmann U."/>
            <person name="Louis P."/>
            <person name="Goesmann A."/>
            <person name="Henrissat B."/>
            <person name="Duncan S.H."/>
            <person name="Flint H.J."/>
        </authorList>
    </citation>
    <scope>NUCLEOTIDE SEQUENCE</scope>
    <source>
        <strain evidence="2">JCM 17590</strain>
    </source>
</reference>
<dbReference type="SUPFAM" id="SSF53850">
    <property type="entry name" value="Periplasmic binding protein-like II"/>
    <property type="match status" value="1"/>
</dbReference>
<reference evidence="2" key="2">
    <citation type="submission" date="2023-12" db="EMBL/GenBank/DDBJ databases">
        <authorList>
            <person name="Sun Q."/>
            <person name="Inoue M."/>
        </authorList>
    </citation>
    <scope>NUCLEOTIDE SEQUENCE</scope>
    <source>
        <strain evidence="2">JCM 17590</strain>
    </source>
</reference>
<feature type="chain" id="PRO_5047163257" evidence="1">
    <location>
        <begin position="27"/>
        <end position="446"/>
    </location>
</feature>
<dbReference type="PANTHER" id="PTHR43649">
    <property type="entry name" value="ARABINOSE-BINDING PROTEIN-RELATED"/>
    <property type="match status" value="1"/>
</dbReference>
<name>A0ABP7ZGU4_9MICO</name>
<proteinExistence type="predicted"/>
<keyword evidence="1" id="KW-0732">Signal</keyword>
<organism evidence="2 3">
    <name type="scientific">Gryllotalpicola daejeonensis</name>
    <dbReference type="NCBI Taxonomy" id="993087"/>
    <lineage>
        <taxon>Bacteria</taxon>
        <taxon>Bacillati</taxon>
        <taxon>Actinomycetota</taxon>
        <taxon>Actinomycetes</taxon>
        <taxon>Micrococcales</taxon>
        <taxon>Microbacteriaceae</taxon>
        <taxon>Gryllotalpicola</taxon>
    </lineage>
</organism>
<dbReference type="PANTHER" id="PTHR43649:SF14">
    <property type="entry name" value="BLR3389 PROTEIN"/>
    <property type="match status" value="1"/>
</dbReference>
<keyword evidence="3" id="KW-1185">Reference proteome</keyword>
<protein>
    <submittedName>
        <fullName evidence="2">Extracellular solute-binding protein</fullName>
    </submittedName>
</protein>
<dbReference type="Proteomes" id="UP001415169">
    <property type="component" value="Unassembled WGS sequence"/>
</dbReference>
<dbReference type="Pfam" id="PF01547">
    <property type="entry name" value="SBP_bac_1"/>
    <property type="match status" value="1"/>
</dbReference>
<evidence type="ECO:0000256" key="1">
    <source>
        <dbReference type="SAM" id="SignalP"/>
    </source>
</evidence>
<dbReference type="InterPro" id="IPR006311">
    <property type="entry name" value="TAT_signal"/>
</dbReference>
<dbReference type="Gene3D" id="3.40.190.10">
    <property type="entry name" value="Periplasmic binding protein-like II"/>
    <property type="match status" value="1"/>
</dbReference>
<evidence type="ECO:0000313" key="2">
    <source>
        <dbReference type="EMBL" id="GAA4157441.1"/>
    </source>
</evidence>
<dbReference type="PROSITE" id="PS51318">
    <property type="entry name" value="TAT"/>
    <property type="match status" value="1"/>
</dbReference>
<dbReference type="EMBL" id="BAABBV010000001">
    <property type="protein sequence ID" value="GAA4157441.1"/>
    <property type="molecule type" value="Genomic_DNA"/>
</dbReference>
<comment type="caution">
    <text evidence="2">The sequence shown here is derived from an EMBL/GenBank/DDBJ whole genome shotgun (WGS) entry which is preliminary data.</text>
</comment>
<feature type="signal peptide" evidence="1">
    <location>
        <begin position="1"/>
        <end position="26"/>
    </location>
</feature>